<feature type="transmembrane region" description="Helical" evidence="8">
    <location>
        <begin position="619"/>
        <end position="639"/>
    </location>
</feature>
<keyword evidence="10" id="KW-1185">Reference proteome</keyword>
<feature type="transmembrane region" description="Helical" evidence="8">
    <location>
        <begin position="775"/>
        <end position="796"/>
    </location>
</feature>
<dbReference type="OrthoDB" id="2116389at2759"/>
<evidence type="ECO:0000256" key="4">
    <source>
        <dbReference type="ARBA" id="ARBA00022692"/>
    </source>
</evidence>
<evidence type="ECO:0000256" key="6">
    <source>
        <dbReference type="ARBA" id="ARBA00023136"/>
    </source>
</evidence>
<feature type="region of interest" description="Disordered" evidence="7">
    <location>
        <begin position="120"/>
        <end position="181"/>
    </location>
</feature>
<feature type="compositionally biased region" description="Low complexity" evidence="7">
    <location>
        <begin position="464"/>
        <end position="476"/>
    </location>
</feature>
<dbReference type="GO" id="GO:0005886">
    <property type="term" value="C:plasma membrane"/>
    <property type="evidence" value="ECO:0007669"/>
    <property type="project" value="TreeGrafter"/>
</dbReference>
<evidence type="ECO:0000256" key="5">
    <source>
        <dbReference type="ARBA" id="ARBA00022989"/>
    </source>
</evidence>
<evidence type="ECO:0000256" key="7">
    <source>
        <dbReference type="SAM" id="MobiDB-lite"/>
    </source>
</evidence>
<sequence length="941" mass="103232">MPPYFNCVTSEASFRDRFATEKGRTFLELGDIAASDWGREQLLACRVIRRPRQEAMLPIFSEYVFPGDDQLPQEVQNFLAGPGKDHIFASEHLLVREYGVSLGQAWSALATLLGRRVGYDEEPADDDDDDGQERPKRVRRNNTREDYVDSGQMQVGSSSPVGPSSSQGSDSVGYVDMDSHTQLGPAEDQTLRFAVCVIRHILYFAPPQHNHPLSDVVEFRDTKTPLVANTPRHSRKITATDDGGLCLRRGSNGNFWVRKPRVAILEAKKRFQCIEDGKPILSDSCFAQMTCEALVARLADRSAGPDDRDDLTNVILINATQHYMCFLQFEISGAYLDDFESSAPTAFMYVHSTPWFDLRTRRGRRHVAANLCFLMVWATPDRAGERQVLKEPPSILGLPLLAAGGRRADDDSDRIARPRRESTMSKVELQAPAPAPVPADDAVADKQQLQQHSSDDEHEHAPGTRPSSSSTSSRPSVLRKVLRMGRVEENGIRPLPVAERNNTRFFNIFTVWFSVNFNILGITFGMLGPSVYGLGLRDSALVILFFCLLSTLAPAFLAVLGPKTGMRQMIQARYSFGRYLVSIPVLLNLATLTGFTVIICVIGGQCLSAVSEGALTPNAGIIIIALLSMLVSFAGFKVLHAFEMYAFVAALISITITAGVGGAGLTKQTEPEAAPTARQVLNFGMIVASYQIPWAAIASDLTTYFDPRVPSWRVFHYTYWGLLIPTVLLMTLGAAVAGAIPNNPDWAARYETNLVGGALAGMLASAGGFGKFVVVVLSLTLLGNTCGTCYAITLNFQTLVPWLVKVPRYVFSVVITAIVIPISIRAVSDFFVDLENFVALIGYWSAAFVGIVGTEHLVFRRRRYDSYDHAIWSSESKLPLGAAAVASGVACLGLVVPCMDQVWWTGPIAETTGDIGFEVAFVLASLVYVPLRYLEKRLTGR</sequence>
<dbReference type="EMBL" id="PKSG01001007">
    <property type="protein sequence ID" value="POR31706.1"/>
    <property type="molecule type" value="Genomic_DNA"/>
</dbReference>
<feature type="transmembrane region" description="Helical" evidence="8">
    <location>
        <begin position="915"/>
        <end position="934"/>
    </location>
</feature>
<dbReference type="STRING" id="94208.A0A2S4KNH2"/>
<dbReference type="InterPro" id="IPR001248">
    <property type="entry name" value="Pur-cyt_permease"/>
</dbReference>
<feature type="transmembrane region" description="Helical" evidence="8">
    <location>
        <begin position="677"/>
        <end position="697"/>
    </location>
</feature>
<evidence type="ECO:0000313" key="9">
    <source>
        <dbReference type="EMBL" id="POR31706.1"/>
    </source>
</evidence>
<feature type="transmembrane region" description="Helical" evidence="8">
    <location>
        <begin position="880"/>
        <end position="903"/>
    </location>
</feature>
<feature type="compositionally biased region" description="Basic and acidic residues" evidence="7">
    <location>
        <begin position="406"/>
        <end position="423"/>
    </location>
</feature>
<dbReference type="InterPro" id="IPR026030">
    <property type="entry name" value="Pur-cyt_permease_Fcy2/21/22"/>
</dbReference>
<feature type="compositionally biased region" description="Basic and acidic residues" evidence="7">
    <location>
        <begin position="453"/>
        <end position="462"/>
    </location>
</feature>
<gene>
    <name evidence="9" type="ORF">TPAR_08084</name>
</gene>
<evidence type="ECO:0000313" key="10">
    <source>
        <dbReference type="Proteomes" id="UP000237481"/>
    </source>
</evidence>
<dbReference type="Gene3D" id="1.10.4160.10">
    <property type="entry name" value="Hydantoin permease"/>
    <property type="match status" value="1"/>
</dbReference>
<dbReference type="PANTHER" id="PTHR31806:SF5">
    <property type="entry name" value="PURINE-CYTOSINE PERMEASE FCY21"/>
    <property type="match status" value="1"/>
</dbReference>
<evidence type="ECO:0000256" key="3">
    <source>
        <dbReference type="ARBA" id="ARBA00022448"/>
    </source>
</evidence>
<dbReference type="GO" id="GO:0022857">
    <property type="term" value="F:transmembrane transporter activity"/>
    <property type="evidence" value="ECO:0007669"/>
    <property type="project" value="InterPro"/>
</dbReference>
<comment type="subcellular location">
    <subcellularLocation>
        <location evidence="1">Membrane</location>
        <topology evidence="1">Multi-pass membrane protein</topology>
    </subcellularLocation>
</comment>
<feature type="transmembrane region" description="Helical" evidence="8">
    <location>
        <begin position="752"/>
        <end position="769"/>
    </location>
</feature>
<dbReference type="AlphaFoldDB" id="A0A2S4KNH2"/>
<dbReference type="Pfam" id="PF02133">
    <property type="entry name" value="Transp_cyt_pur"/>
    <property type="match status" value="1"/>
</dbReference>
<comment type="caution">
    <text evidence="9">The sequence shown here is derived from an EMBL/GenBank/DDBJ whole genome shotgun (WGS) entry which is preliminary data.</text>
</comment>
<keyword evidence="4 8" id="KW-0812">Transmembrane</keyword>
<feature type="transmembrane region" description="Helical" evidence="8">
    <location>
        <begin position="645"/>
        <end position="665"/>
    </location>
</feature>
<keyword evidence="6 8" id="KW-0472">Membrane</keyword>
<evidence type="ECO:0000256" key="2">
    <source>
        <dbReference type="ARBA" id="ARBA00008974"/>
    </source>
</evidence>
<feature type="transmembrane region" description="Helical" evidence="8">
    <location>
        <begin position="505"/>
        <end position="527"/>
    </location>
</feature>
<feature type="transmembrane region" description="Helical" evidence="8">
    <location>
        <begin position="808"/>
        <end position="828"/>
    </location>
</feature>
<feature type="transmembrane region" description="Helical" evidence="8">
    <location>
        <begin position="717"/>
        <end position="740"/>
    </location>
</feature>
<accession>A0A2S4KNH2</accession>
<feature type="transmembrane region" description="Helical" evidence="8">
    <location>
        <begin position="539"/>
        <end position="559"/>
    </location>
</feature>
<keyword evidence="5 8" id="KW-1133">Transmembrane helix</keyword>
<comment type="similarity">
    <text evidence="2">Belongs to the purine-cytosine permease (2.A.39) family.</text>
</comment>
<feature type="compositionally biased region" description="Acidic residues" evidence="7">
    <location>
        <begin position="120"/>
        <end position="131"/>
    </location>
</feature>
<reference evidence="9 10" key="1">
    <citation type="submission" date="2018-01" db="EMBL/GenBank/DDBJ databases">
        <title>Harnessing the power of phylogenomics to disentangle the directionality and signatures of interkingdom host jumping in the parasitic fungal genus Tolypocladium.</title>
        <authorList>
            <person name="Quandt C.A."/>
            <person name="Patterson W."/>
            <person name="Spatafora J.W."/>
        </authorList>
    </citation>
    <scope>NUCLEOTIDE SEQUENCE [LARGE SCALE GENOMIC DNA]</scope>
    <source>
        <strain evidence="9 10">NRBC 100945</strain>
    </source>
</reference>
<feature type="transmembrane region" description="Helical" evidence="8">
    <location>
        <begin position="840"/>
        <end position="859"/>
    </location>
</feature>
<evidence type="ECO:0000256" key="1">
    <source>
        <dbReference type="ARBA" id="ARBA00004141"/>
    </source>
</evidence>
<dbReference type="PANTHER" id="PTHR31806">
    <property type="entry name" value="PURINE-CYTOSINE PERMEASE FCY2-RELATED"/>
    <property type="match status" value="1"/>
</dbReference>
<keyword evidence="3" id="KW-0813">Transport</keyword>
<name>A0A2S4KNH2_9HYPO</name>
<feature type="transmembrane region" description="Helical" evidence="8">
    <location>
        <begin position="579"/>
        <end position="607"/>
    </location>
</feature>
<evidence type="ECO:0000256" key="8">
    <source>
        <dbReference type="SAM" id="Phobius"/>
    </source>
</evidence>
<feature type="region of interest" description="Disordered" evidence="7">
    <location>
        <begin position="400"/>
        <end position="477"/>
    </location>
</feature>
<organism evidence="9 10">
    <name type="scientific">Tolypocladium paradoxum</name>
    <dbReference type="NCBI Taxonomy" id="94208"/>
    <lineage>
        <taxon>Eukaryota</taxon>
        <taxon>Fungi</taxon>
        <taxon>Dikarya</taxon>
        <taxon>Ascomycota</taxon>
        <taxon>Pezizomycotina</taxon>
        <taxon>Sordariomycetes</taxon>
        <taxon>Hypocreomycetidae</taxon>
        <taxon>Hypocreales</taxon>
        <taxon>Ophiocordycipitaceae</taxon>
        <taxon>Tolypocladium</taxon>
    </lineage>
</organism>
<dbReference type="Proteomes" id="UP000237481">
    <property type="component" value="Unassembled WGS sequence"/>
</dbReference>
<feature type="compositionally biased region" description="Low complexity" evidence="7">
    <location>
        <begin position="154"/>
        <end position="176"/>
    </location>
</feature>
<protein>
    <submittedName>
        <fullName evidence="9">Purine-cytosine permease FCY22</fullName>
    </submittedName>
</protein>
<proteinExistence type="inferred from homology"/>